<evidence type="ECO:0000313" key="8">
    <source>
        <dbReference type="EMBL" id="RID74586.1"/>
    </source>
</evidence>
<evidence type="ECO:0000256" key="6">
    <source>
        <dbReference type="SAM" id="Phobius"/>
    </source>
</evidence>
<evidence type="ECO:0000256" key="4">
    <source>
        <dbReference type="ARBA" id="ARBA00022989"/>
    </source>
</evidence>
<dbReference type="AlphaFoldDB" id="A0A398AH23"/>
<feature type="domain" description="Wall-associated receptor kinase galacturonan-binding" evidence="7">
    <location>
        <begin position="67"/>
        <end position="130"/>
    </location>
</feature>
<dbReference type="EMBL" id="CM010629">
    <property type="protein sequence ID" value="RID74586.1"/>
    <property type="molecule type" value="Genomic_DNA"/>
</dbReference>
<proteinExistence type="predicted"/>
<evidence type="ECO:0000256" key="3">
    <source>
        <dbReference type="ARBA" id="ARBA00022729"/>
    </source>
</evidence>
<organism evidence="8 9">
    <name type="scientific">Brassica campestris</name>
    <name type="common">Field mustard</name>
    <dbReference type="NCBI Taxonomy" id="3711"/>
    <lineage>
        <taxon>Eukaryota</taxon>
        <taxon>Viridiplantae</taxon>
        <taxon>Streptophyta</taxon>
        <taxon>Embryophyta</taxon>
        <taxon>Tracheophyta</taxon>
        <taxon>Spermatophyta</taxon>
        <taxon>Magnoliopsida</taxon>
        <taxon>eudicotyledons</taxon>
        <taxon>Gunneridae</taxon>
        <taxon>Pentapetalae</taxon>
        <taxon>rosids</taxon>
        <taxon>malvids</taxon>
        <taxon>Brassicales</taxon>
        <taxon>Brassicaceae</taxon>
        <taxon>Brassiceae</taxon>
        <taxon>Brassica</taxon>
    </lineage>
</organism>
<evidence type="ECO:0000313" key="9">
    <source>
        <dbReference type="Proteomes" id="UP000264353"/>
    </source>
</evidence>
<keyword evidence="4 6" id="KW-1133">Transmembrane helix</keyword>
<sequence>ISIISNSFMLSLIKSRPPQHKPSPKEHTVQIKKIMYYLPTSSMVLFFIFFLFHPLLCASSKQELGRCETQFQCGNITAGFPFWGGNRDKLCGHPSLELHCNKDITSLSISDQEFRVLHINQLSKSLRLARTDHMGSFCSSNFTNTTLPPKLFKLSQTYKSVTVVYHCNPFRLNFQGFICSETGMIFVSDNPENYNFCLAGFTANVPRSFVTKRKDLADLESVLKKGFEVKVKIDKGEYEHDKHGPLHPPIGKFLMHHYHFLKKLMLK</sequence>
<dbReference type="InterPro" id="IPR025287">
    <property type="entry name" value="WAK_GUB"/>
</dbReference>
<evidence type="ECO:0000259" key="7">
    <source>
        <dbReference type="Pfam" id="PF13947"/>
    </source>
</evidence>
<comment type="subcellular location">
    <subcellularLocation>
        <location evidence="1">Membrane</location>
        <topology evidence="1">Single-pass membrane protein</topology>
    </subcellularLocation>
</comment>
<keyword evidence="2 6" id="KW-0812">Transmembrane</keyword>
<dbReference type="GO" id="GO:0016020">
    <property type="term" value="C:membrane"/>
    <property type="evidence" value="ECO:0007669"/>
    <property type="project" value="UniProtKB-SubCell"/>
</dbReference>
<dbReference type="GO" id="GO:0030247">
    <property type="term" value="F:polysaccharide binding"/>
    <property type="evidence" value="ECO:0007669"/>
    <property type="project" value="InterPro"/>
</dbReference>
<name>A0A398AH23_BRACM</name>
<feature type="non-terminal residue" evidence="8">
    <location>
        <position position="1"/>
    </location>
</feature>
<keyword evidence="5 6" id="KW-0472">Membrane</keyword>
<keyword evidence="3" id="KW-0732">Signal</keyword>
<dbReference type="Proteomes" id="UP000264353">
    <property type="component" value="Chromosome A2"/>
</dbReference>
<feature type="transmembrane region" description="Helical" evidence="6">
    <location>
        <begin position="34"/>
        <end position="56"/>
    </location>
</feature>
<evidence type="ECO:0000256" key="5">
    <source>
        <dbReference type="ARBA" id="ARBA00023136"/>
    </source>
</evidence>
<reference evidence="8 9" key="1">
    <citation type="submission" date="2018-06" db="EMBL/GenBank/DDBJ databases">
        <title>WGS assembly of Brassica rapa FPsc.</title>
        <authorList>
            <person name="Bowman J."/>
            <person name="Kohchi T."/>
            <person name="Yamato K."/>
            <person name="Jenkins J."/>
            <person name="Shu S."/>
            <person name="Ishizaki K."/>
            <person name="Yamaoka S."/>
            <person name="Nishihama R."/>
            <person name="Nakamura Y."/>
            <person name="Berger F."/>
            <person name="Adam C."/>
            <person name="Aki S."/>
            <person name="Althoff F."/>
            <person name="Araki T."/>
            <person name="Arteaga-Vazquez M."/>
            <person name="Balasubrmanian S."/>
            <person name="Bauer D."/>
            <person name="Boehm C."/>
            <person name="Briginshaw L."/>
            <person name="Caballero-Perez J."/>
            <person name="Catarino B."/>
            <person name="Chen F."/>
            <person name="Chiyoda S."/>
            <person name="Chovatia M."/>
            <person name="Davies K."/>
            <person name="Delmans M."/>
            <person name="Demura T."/>
            <person name="Dierschke T."/>
            <person name="Dolan L."/>
            <person name="Dorantes-Acosta A."/>
            <person name="Eklund D."/>
            <person name="Florent S."/>
            <person name="Flores-Sandoval E."/>
            <person name="Fujiyama A."/>
            <person name="Fukuzawa H."/>
            <person name="Galik B."/>
            <person name="Grimanelli D."/>
            <person name="Grimwood J."/>
            <person name="Grossniklaus U."/>
            <person name="Hamada T."/>
            <person name="Haseloff J."/>
            <person name="Hetherington A."/>
            <person name="Higo A."/>
            <person name="Hirakawa Y."/>
            <person name="Hundley H."/>
            <person name="Ikeda Y."/>
            <person name="Inoue K."/>
            <person name="Inoue S."/>
            <person name="Ishida S."/>
            <person name="Jia Q."/>
            <person name="Kakita M."/>
            <person name="Kanazawa T."/>
            <person name="Kawai Y."/>
            <person name="Kawashima T."/>
            <person name="Kennedy M."/>
            <person name="Kinose K."/>
            <person name="Kinoshita T."/>
            <person name="Kohara Y."/>
            <person name="Koide E."/>
            <person name="Komatsu K."/>
            <person name="Kopischke S."/>
            <person name="Kubo M."/>
            <person name="Kyozuka J."/>
            <person name="Lagercrantz U."/>
            <person name="Lin S."/>
            <person name="Lindquist E."/>
            <person name="Lipzen A."/>
            <person name="Lu C."/>
            <person name="Luna E."/>
            <person name="Martienssen R."/>
            <person name="Minamino N."/>
            <person name="Mizutani M."/>
            <person name="Mizutani M."/>
            <person name="Mochizuki N."/>
            <person name="Monte I."/>
            <person name="Mosher R."/>
            <person name="Nagasaki H."/>
            <person name="Nakagami H."/>
            <person name="Naramoto S."/>
            <person name="Nishitani K."/>
            <person name="Ohtani M."/>
            <person name="Okamoto T."/>
            <person name="Okumura M."/>
            <person name="Phillips J."/>
            <person name="Pollak B."/>
            <person name="Reinders A."/>
            <person name="Roevekamp M."/>
            <person name="Sano R."/>
            <person name="Sawa S."/>
            <person name="Schmid M."/>
            <person name="Shirakawa M."/>
            <person name="Solano R."/>
            <person name="Spunde A."/>
            <person name="Suetsugu N."/>
            <person name="Sugano S."/>
            <person name="Sugiyama A."/>
            <person name="Sun R."/>
            <person name="Suzuki Y."/>
            <person name="Takenaka M."/>
            <person name="Takezawa D."/>
            <person name="Tomogane H."/>
            <person name="Tsuzuki M."/>
            <person name="Ueda T."/>
            <person name="Umeda M."/>
            <person name="Ward J."/>
            <person name="Watanabe Y."/>
            <person name="Yazaki K."/>
            <person name="Yokoyama R."/>
            <person name="Yoshitake Y."/>
            <person name="Yotsui I."/>
            <person name="Zachgo S."/>
            <person name="Schmutz J."/>
        </authorList>
    </citation>
    <scope>NUCLEOTIDE SEQUENCE [LARGE SCALE GENOMIC DNA]</scope>
    <source>
        <strain evidence="9">cv. B-3</strain>
    </source>
</reference>
<gene>
    <name evidence="8" type="ORF">BRARA_B01678</name>
</gene>
<dbReference type="PANTHER" id="PTHR33138">
    <property type="entry name" value="OS01G0690200 PROTEIN"/>
    <property type="match status" value="1"/>
</dbReference>
<evidence type="ECO:0000256" key="2">
    <source>
        <dbReference type="ARBA" id="ARBA00022692"/>
    </source>
</evidence>
<dbReference type="Pfam" id="PF13947">
    <property type="entry name" value="GUB_WAK_bind"/>
    <property type="match status" value="1"/>
</dbReference>
<protein>
    <recommendedName>
        <fullName evidence="7">Wall-associated receptor kinase galacturonan-binding domain-containing protein</fullName>
    </recommendedName>
</protein>
<evidence type="ECO:0000256" key="1">
    <source>
        <dbReference type="ARBA" id="ARBA00004167"/>
    </source>
</evidence>
<dbReference type="PANTHER" id="PTHR33138:SF11">
    <property type="entry name" value="KINASE-LIKE PROTEIN"/>
    <property type="match status" value="1"/>
</dbReference>
<accession>A0A398AH23</accession>